<keyword evidence="2" id="KW-1185">Reference proteome</keyword>
<proteinExistence type="predicted"/>
<protein>
    <submittedName>
        <fullName evidence="1">Uncharacterized protein</fullName>
    </submittedName>
</protein>
<dbReference type="AlphaFoldDB" id="A0A3E1Y8E3"/>
<accession>A0A3E1Y8E3</accession>
<dbReference type="Proteomes" id="UP000260644">
    <property type="component" value="Unassembled WGS sequence"/>
</dbReference>
<organism evidence="1 2">
    <name type="scientific">Chitinophaga silvatica</name>
    <dbReference type="NCBI Taxonomy" id="2282649"/>
    <lineage>
        <taxon>Bacteria</taxon>
        <taxon>Pseudomonadati</taxon>
        <taxon>Bacteroidota</taxon>
        <taxon>Chitinophagia</taxon>
        <taxon>Chitinophagales</taxon>
        <taxon>Chitinophagaceae</taxon>
        <taxon>Chitinophaga</taxon>
    </lineage>
</organism>
<dbReference type="EMBL" id="QPMM01000008">
    <property type="protein sequence ID" value="RFS21436.1"/>
    <property type="molecule type" value="Genomic_DNA"/>
</dbReference>
<evidence type="ECO:0000313" key="2">
    <source>
        <dbReference type="Proteomes" id="UP000260644"/>
    </source>
</evidence>
<gene>
    <name evidence="1" type="ORF">DVR12_16195</name>
</gene>
<dbReference type="OrthoDB" id="9824189at2"/>
<evidence type="ECO:0000313" key="1">
    <source>
        <dbReference type="EMBL" id="RFS21436.1"/>
    </source>
</evidence>
<dbReference type="RefSeq" id="WP_116976847.1">
    <property type="nucleotide sequence ID" value="NZ_QPMM01000008.1"/>
</dbReference>
<name>A0A3E1Y8E3_9BACT</name>
<reference evidence="1 2" key="1">
    <citation type="submission" date="2018-07" db="EMBL/GenBank/DDBJ databases">
        <title>Chitinophaga K2CV101002-2 sp. nov., isolated from a monsoon evergreen broad-leaved forest soil.</title>
        <authorList>
            <person name="Lv Y."/>
        </authorList>
    </citation>
    <scope>NUCLEOTIDE SEQUENCE [LARGE SCALE GENOMIC DNA]</scope>
    <source>
        <strain evidence="1 2">GDMCC 1.1288</strain>
    </source>
</reference>
<sequence>MLPNREEFLTNYVNEGIAICGKYLGADAVHVGLYWNSEGEKKIVHFLNGNNIPIDNVEDPHFEQYLFCTISDFPSYLVASISALCELINQNRINGFEFERIGVSYDGGKFSFVDGSYTGKTGPEKFVNCGVFILALLNTYDYPLIDWENWPNVDLANLNFLTNWLNMNGIPQNQRQAYYNKTKAIRGKHILVSPLTLTKPSTFEETQKLSEDLIAQLSNPPLANIR</sequence>
<comment type="caution">
    <text evidence="1">The sequence shown here is derived from an EMBL/GenBank/DDBJ whole genome shotgun (WGS) entry which is preliminary data.</text>
</comment>